<reference evidence="1" key="1">
    <citation type="journal article" date="2021" name="Proc. Natl. Acad. Sci. U.S.A.">
        <title>A Catalog of Tens of Thousands of Viruses from Human Metagenomes Reveals Hidden Associations with Chronic Diseases.</title>
        <authorList>
            <person name="Tisza M.J."/>
            <person name="Buck C.B."/>
        </authorList>
    </citation>
    <scope>NUCLEOTIDE SEQUENCE</scope>
    <source>
        <strain evidence="1">CtUml7</strain>
    </source>
</reference>
<proteinExistence type="predicted"/>
<protein>
    <submittedName>
        <fullName evidence="1">GXWXG protein</fullName>
    </submittedName>
</protein>
<sequence>MVIQIYTEKLTQELFDHLISIECEELQIQYRGKTIFERNMEMSEETGEAVLMNWYGKTILDDLGIKYGL</sequence>
<name>A0A8S5V9I7_9CAUD</name>
<organism evidence="1">
    <name type="scientific">Ackermannviridae sp. ctUml7</name>
    <dbReference type="NCBI Taxonomy" id="2825753"/>
    <lineage>
        <taxon>Viruses</taxon>
        <taxon>Duplodnaviria</taxon>
        <taxon>Heunggongvirae</taxon>
        <taxon>Uroviricota</taxon>
        <taxon>Caudoviricetes</taxon>
        <taxon>Pantevenvirales</taxon>
        <taxon>Ackermannviridae</taxon>
    </lineage>
</organism>
<dbReference type="EMBL" id="BK016230">
    <property type="protein sequence ID" value="DAG03417.1"/>
    <property type="molecule type" value="Genomic_DNA"/>
</dbReference>
<evidence type="ECO:0000313" key="1">
    <source>
        <dbReference type="EMBL" id="DAG03417.1"/>
    </source>
</evidence>
<accession>A0A8S5V9I7</accession>